<organism evidence="3 4">
    <name type="scientific">Clytia hemisphaerica</name>
    <dbReference type="NCBI Taxonomy" id="252671"/>
    <lineage>
        <taxon>Eukaryota</taxon>
        <taxon>Metazoa</taxon>
        <taxon>Cnidaria</taxon>
        <taxon>Hydrozoa</taxon>
        <taxon>Hydroidolina</taxon>
        <taxon>Leptothecata</taxon>
        <taxon>Obeliida</taxon>
        <taxon>Clytiidae</taxon>
        <taxon>Clytia</taxon>
    </lineage>
</organism>
<keyword evidence="4" id="KW-1185">Reference proteome</keyword>
<evidence type="ECO:0000313" key="3">
    <source>
        <dbReference type="EnsemblMetazoa" id="CLYHEMP012873.1"/>
    </source>
</evidence>
<sequence>RNMAEVKSDETLTKKTIMKWDDKHDVLLGRELLFMKPYNFKPGTRDSGSAWTAVAEDLNKVTEVKFDVTQKSVRDRTKIAINNHKRKMRQQIAESGSVENPTEMDQVWEEISSEMQEASEKHEATSSNKKKEEDKYKADAEAIRATAMETHAETRKRKAADDGSPSSSKGKRNTGTETFSFLMAKLETDKETKDKELEMKKMTMEREQQQLQLLIEQQKQIQANQQQQNQISLQLIQALSQMNNKNPSNK</sequence>
<dbReference type="AlphaFoldDB" id="A0A7M6DJ30"/>
<feature type="compositionally biased region" description="Polar residues" evidence="2">
    <location>
        <begin position="164"/>
        <end position="179"/>
    </location>
</feature>
<feature type="compositionally biased region" description="Basic and acidic residues" evidence="2">
    <location>
        <begin position="118"/>
        <end position="142"/>
    </location>
</feature>
<evidence type="ECO:0000256" key="1">
    <source>
        <dbReference type="SAM" id="Coils"/>
    </source>
</evidence>
<name>A0A7M6DJ30_9CNID</name>
<proteinExistence type="predicted"/>
<feature type="region of interest" description="Disordered" evidence="2">
    <location>
        <begin position="113"/>
        <end position="192"/>
    </location>
</feature>
<keyword evidence="1" id="KW-0175">Coiled coil</keyword>
<feature type="coiled-coil region" evidence="1">
    <location>
        <begin position="197"/>
        <end position="224"/>
    </location>
</feature>
<dbReference type="PANTHER" id="PTHR33309">
    <property type="entry name" value="KERATIN, ULTRA HIGH-SULFUR MATRIX PROTEIN-LIKE"/>
    <property type="match status" value="1"/>
</dbReference>
<evidence type="ECO:0000313" key="4">
    <source>
        <dbReference type="Proteomes" id="UP000594262"/>
    </source>
</evidence>
<dbReference type="Proteomes" id="UP000594262">
    <property type="component" value="Unplaced"/>
</dbReference>
<evidence type="ECO:0000256" key="2">
    <source>
        <dbReference type="SAM" id="MobiDB-lite"/>
    </source>
</evidence>
<protein>
    <submittedName>
        <fullName evidence="3">Uncharacterized protein</fullName>
    </submittedName>
</protein>
<dbReference type="EnsemblMetazoa" id="CLYHEMT012873.1">
    <property type="protein sequence ID" value="CLYHEMP012873.1"/>
    <property type="gene ID" value="CLYHEMG012873"/>
</dbReference>
<accession>A0A7M6DJ30</accession>
<dbReference type="OrthoDB" id="10062669at2759"/>
<reference evidence="3" key="1">
    <citation type="submission" date="2021-01" db="UniProtKB">
        <authorList>
            <consortium name="EnsemblMetazoa"/>
        </authorList>
    </citation>
    <scope>IDENTIFICATION</scope>
</reference>
<dbReference type="PANTHER" id="PTHR33309:SF1">
    <property type="entry name" value="MYB_SANT-LIKE DNA-BINDING DOMAIN-CONTAINING PROTEIN"/>
    <property type="match status" value="1"/>
</dbReference>